<dbReference type="PhylomeDB" id="A7RLV4"/>
<dbReference type="OMA" id="MEREIVF"/>
<evidence type="ECO:0000313" key="2">
    <source>
        <dbReference type="EMBL" id="EDO47398.1"/>
    </source>
</evidence>
<name>A7RLV4_NEMVE</name>
<evidence type="ECO:0000313" key="3">
    <source>
        <dbReference type="Proteomes" id="UP000001593"/>
    </source>
</evidence>
<dbReference type="PANTHER" id="PTHR21562:SF67">
    <property type="entry name" value="PECTIN ACETYLESTERASE"/>
    <property type="match status" value="1"/>
</dbReference>
<evidence type="ECO:0000256" key="1">
    <source>
        <dbReference type="ARBA" id="ARBA00010213"/>
    </source>
</evidence>
<sequence>MEEEGFTRRSSRDVQLILLKSAVKQGAVCLDGSPPGYYYREGSGKGSDNWVLHFFGGAWCYDEEACLQRSKTVLGSSKYFPEHPPKLQGVLSGDARINPDFHDWNLVMICYCDGASFTGYRTEPVSIRGELIYMRGKRILEAIMDQLLSSQFSKAKRVLLTGTSAGGLSVVLHADYIRNKLPKSMALRAMSDSGYFVDIASLNGGNIINRHFKRMFEVHNSTAGVQQDCVRDAEPGYQWKCLFPQHTFRFLSTPIFILQSAYDAWQIIHVRGPHPSWAYRHIHGIYCKPPECTSRELKAIMQYRNITLHALHPVLRSRTSGLLLTSCMEHSQSLYDDTWTKLYVNGLPVSEIVGDWYFERSNGHHHVDCDYPCNPSCENIG</sequence>
<dbReference type="PANTHER" id="PTHR21562">
    <property type="entry name" value="NOTUM-RELATED"/>
    <property type="match status" value="1"/>
</dbReference>
<reference evidence="2 3" key="1">
    <citation type="journal article" date="2007" name="Science">
        <title>Sea anemone genome reveals ancestral eumetazoan gene repertoire and genomic organization.</title>
        <authorList>
            <person name="Putnam N.H."/>
            <person name="Srivastava M."/>
            <person name="Hellsten U."/>
            <person name="Dirks B."/>
            <person name="Chapman J."/>
            <person name="Salamov A."/>
            <person name="Terry A."/>
            <person name="Shapiro H."/>
            <person name="Lindquist E."/>
            <person name="Kapitonov V.V."/>
            <person name="Jurka J."/>
            <person name="Genikhovich G."/>
            <person name="Grigoriev I.V."/>
            <person name="Lucas S.M."/>
            <person name="Steele R.E."/>
            <person name="Finnerty J.R."/>
            <person name="Technau U."/>
            <person name="Martindale M.Q."/>
            <person name="Rokhsar D.S."/>
        </authorList>
    </citation>
    <scope>NUCLEOTIDE SEQUENCE [LARGE SCALE GENOMIC DNA]</scope>
    <source>
        <strain evidence="3">CH2 X CH6</strain>
    </source>
</reference>
<dbReference type="Pfam" id="PF03283">
    <property type="entry name" value="PAE"/>
    <property type="match status" value="1"/>
</dbReference>
<dbReference type="AlphaFoldDB" id="A7RLV4"/>
<proteinExistence type="inferred from homology"/>
<dbReference type="Proteomes" id="UP000001593">
    <property type="component" value="Unassembled WGS sequence"/>
</dbReference>
<accession>A7RLV4</accession>
<dbReference type="InterPro" id="IPR004963">
    <property type="entry name" value="PAE/NOTUM"/>
</dbReference>
<comment type="similarity">
    <text evidence="1">Belongs to the pectinacetylesterase family. Notum subfamily.</text>
</comment>
<gene>
    <name evidence="2" type="ORF">NEMVEDRAFT_v1g86403</name>
</gene>
<evidence type="ECO:0008006" key="4">
    <source>
        <dbReference type="Google" id="ProtNLM"/>
    </source>
</evidence>
<dbReference type="GO" id="GO:0016787">
    <property type="term" value="F:hydrolase activity"/>
    <property type="evidence" value="ECO:0007669"/>
    <property type="project" value="InterPro"/>
</dbReference>
<dbReference type="STRING" id="45351.A7RLV4"/>
<keyword evidence="3" id="KW-1185">Reference proteome</keyword>
<dbReference type="ESTHER" id="nemve-a7rlv4">
    <property type="family name" value="Pectinacetylesterase-Notum"/>
</dbReference>
<protein>
    <recommendedName>
        <fullName evidence="4">Pectin acetylesterase</fullName>
    </recommendedName>
</protein>
<dbReference type="EMBL" id="DS469519">
    <property type="protein sequence ID" value="EDO47398.1"/>
    <property type="molecule type" value="Genomic_DNA"/>
</dbReference>
<dbReference type="eggNOG" id="KOG4287">
    <property type="taxonomic scope" value="Eukaryota"/>
</dbReference>
<organism evidence="2 3">
    <name type="scientific">Nematostella vectensis</name>
    <name type="common">Starlet sea anemone</name>
    <dbReference type="NCBI Taxonomy" id="45351"/>
    <lineage>
        <taxon>Eukaryota</taxon>
        <taxon>Metazoa</taxon>
        <taxon>Cnidaria</taxon>
        <taxon>Anthozoa</taxon>
        <taxon>Hexacorallia</taxon>
        <taxon>Actiniaria</taxon>
        <taxon>Edwardsiidae</taxon>
        <taxon>Nematostella</taxon>
    </lineage>
</organism>
<dbReference type="InParanoid" id="A7RLV4"/>
<dbReference type="HOGENOM" id="CLU_031008_0_0_1"/>